<evidence type="ECO:0000313" key="2">
    <source>
        <dbReference type="Proteomes" id="UP000305041"/>
    </source>
</evidence>
<keyword evidence="2" id="KW-1185">Reference proteome</keyword>
<name>A0ABY2UUP6_9RHOB</name>
<evidence type="ECO:0008006" key="3">
    <source>
        <dbReference type="Google" id="ProtNLM"/>
    </source>
</evidence>
<proteinExistence type="predicted"/>
<evidence type="ECO:0000313" key="1">
    <source>
        <dbReference type="EMBL" id="TLP64425.1"/>
    </source>
</evidence>
<reference evidence="1 2" key="1">
    <citation type="submission" date="2019-05" db="EMBL/GenBank/DDBJ databases">
        <title>Draft genome sequence of Pelagicola sp. DSW4-44.</title>
        <authorList>
            <person name="Oh J."/>
        </authorList>
    </citation>
    <scope>NUCLEOTIDE SEQUENCE [LARGE SCALE GENOMIC DNA]</scope>
    <source>
        <strain evidence="1 2">DSW4-44</strain>
    </source>
</reference>
<protein>
    <recommendedName>
        <fullName evidence="3">Zinc ribbon domain-containing protein</fullName>
    </recommendedName>
</protein>
<organism evidence="1 2">
    <name type="scientific">Parasedimentitalea maritima</name>
    <dbReference type="NCBI Taxonomy" id="2578117"/>
    <lineage>
        <taxon>Bacteria</taxon>
        <taxon>Pseudomonadati</taxon>
        <taxon>Pseudomonadota</taxon>
        <taxon>Alphaproteobacteria</taxon>
        <taxon>Rhodobacterales</taxon>
        <taxon>Paracoccaceae</taxon>
        <taxon>Parasedimentitalea</taxon>
    </lineage>
</organism>
<dbReference type="EMBL" id="VAUA01000005">
    <property type="protein sequence ID" value="TLP64425.1"/>
    <property type="molecule type" value="Genomic_DNA"/>
</dbReference>
<comment type="caution">
    <text evidence="1">The sequence shown here is derived from an EMBL/GenBank/DDBJ whole genome shotgun (WGS) entry which is preliminary data.</text>
</comment>
<dbReference type="Proteomes" id="UP000305041">
    <property type="component" value="Unassembled WGS sequence"/>
</dbReference>
<gene>
    <name evidence="1" type="ORF">FEE96_11640</name>
</gene>
<sequence>MPVNLYCWRCEMVVPMLTDQEWGHLQLEVDNMRLSRQQGLLALCKGYERLTGFQESNPSAVFHHVASQYGPPCATCGKPLRTGKASFCAACGESVQ</sequence>
<accession>A0ABY2UUP6</accession>